<accession>A0A124FYM5</accession>
<dbReference type="SUPFAM" id="SSF47781">
    <property type="entry name" value="RuvA domain 2-like"/>
    <property type="match status" value="2"/>
</dbReference>
<dbReference type="InterPro" id="IPR023319">
    <property type="entry name" value="Tex-like_HTH_dom_sf"/>
</dbReference>
<dbReference type="GO" id="GO:0005737">
    <property type="term" value="C:cytoplasm"/>
    <property type="evidence" value="ECO:0007669"/>
    <property type="project" value="UniProtKB-ARBA"/>
</dbReference>
<dbReference type="Gene3D" id="1.10.3500.10">
    <property type="entry name" value="Tex N-terminal region-like"/>
    <property type="match status" value="1"/>
</dbReference>
<dbReference type="FunFam" id="1.10.10.650:FF:000001">
    <property type="entry name" value="S1 RNA-binding domain 1"/>
    <property type="match status" value="1"/>
</dbReference>
<protein>
    <submittedName>
        <fullName evidence="2">Transcriptional accessory protein</fullName>
    </submittedName>
</protein>
<dbReference type="GO" id="GO:0006412">
    <property type="term" value="P:translation"/>
    <property type="evidence" value="ECO:0007669"/>
    <property type="project" value="TreeGrafter"/>
</dbReference>
<dbReference type="Gene3D" id="1.10.10.650">
    <property type="entry name" value="RuvA domain 2-like"/>
    <property type="match status" value="1"/>
</dbReference>
<dbReference type="AlphaFoldDB" id="A0A124FYM5"/>
<dbReference type="InterPro" id="IPR044146">
    <property type="entry name" value="S1_Tex"/>
</dbReference>
<dbReference type="InterPro" id="IPR006641">
    <property type="entry name" value="YqgF/RNaseH-like_dom"/>
</dbReference>
<evidence type="ECO:0000313" key="3">
    <source>
        <dbReference type="Proteomes" id="UP000054092"/>
    </source>
</evidence>
<dbReference type="GO" id="GO:0006139">
    <property type="term" value="P:nucleobase-containing compound metabolic process"/>
    <property type="evidence" value="ECO:0007669"/>
    <property type="project" value="InterPro"/>
</dbReference>
<evidence type="ECO:0000259" key="1">
    <source>
        <dbReference type="PROSITE" id="PS50126"/>
    </source>
</evidence>
<dbReference type="InterPro" id="IPR003029">
    <property type="entry name" value="S1_domain"/>
</dbReference>
<name>A0A124FYM5_9BACT</name>
<dbReference type="Proteomes" id="UP000054092">
    <property type="component" value="Unassembled WGS sequence"/>
</dbReference>
<dbReference type="InterPro" id="IPR032639">
    <property type="entry name" value="Tex_YqgF"/>
</dbReference>
<dbReference type="Pfam" id="PF09371">
    <property type="entry name" value="Tex_N"/>
    <property type="match status" value="1"/>
</dbReference>
<organism evidence="2 3">
    <name type="scientific">Mesotoga prima</name>
    <dbReference type="NCBI Taxonomy" id="1184387"/>
    <lineage>
        <taxon>Bacteria</taxon>
        <taxon>Thermotogati</taxon>
        <taxon>Thermotogota</taxon>
        <taxon>Thermotogae</taxon>
        <taxon>Kosmotogales</taxon>
        <taxon>Kosmotogaceae</taxon>
        <taxon>Mesotoga</taxon>
    </lineage>
</organism>
<sequence length="719" mass="81318">MNEIILDIANSLALPRWKVENAVELLEEGKTIPFIARYRKEKTGELNEIQLREISDALEYAKKLSSRKDEVLRIIEEKGKLTDELEASIKGAKNLQLVEDLYLPFKSKKKTRADKAREKGLQPLADFLKSSRIKDEVFVFTFINAEQEILKLEDALEGARDILAEEFSQEVAVREKLRSLLKEKGIIKSSRTEKEDEREVYRDYYDFSQPISRLVAHQILALFRGEREEIISLKLELPYDILPTLRDLLGWRDYLAYYEELIEASVDSFSRLLMPSIEREVRNLIREEAESRAIHVFARNLRDLFLQPPLGEKVVMGVDPGYRTGCKLAVIGKDGSLLYHDVIFPTPPKNDYVGSSMKVVQAINTLNVELISIGNGTGSRETELFVSRLIREHNLPVKYMIVTESGASVYSASKVAIEEFPDEDVTTRGAISIARRVQDPLAEYVKISPEAIGVGMYQHDVNQSELKRTLDREVESVVNLVGVNLNTASEHLLKYISGLNSRAALNIVKHRAENGAFRNRKELLKVSGLGPKAFEQAAGFCRIINGSEALDGTSVHPESYEIARFILESVELLPEELFDRKDEITELLDQIDPEALARENSFNQITVREVIGMLKKPGLDPRGELEKPILRTDVLSMEDLSKGMELEGTVRNVVDFGAFVDIGVKQDGLIHKSKMGRRVRDPLEVLSVGQIVKVRVLEVDTKRMRIGLELLSGSNESRS</sequence>
<dbReference type="SUPFAM" id="SSF158832">
    <property type="entry name" value="Tex N-terminal region-like"/>
    <property type="match status" value="1"/>
</dbReference>
<dbReference type="SMART" id="SM00732">
    <property type="entry name" value="YqgFc"/>
    <property type="match status" value="1"/>
</dbReference>
<dbReference type="PANTHER" id="PTHR10724:SF10">
    <property type="entry name" value="S1 RNA-BINDING DOMAIN-CONTAINING PROTEIN 1"/>
    <property type="match status" value="1"/>
</dbReference>
<dbReference type="PATRIC" id="fig|1184387.3.peg.704"/>
<reference evidence="3" key="1">
    <citation type="journal article" date="2015" name="MBio">
        <title>Genome-Resolved Metagenomic Analysis Reveals Roles for Candidate Phyla and Other Microbial Community Members in Biogeochemical Transformations in Oil Reservoirs.</title>
        <authorList>
            <person name="Hu P."/>
            <person name="Tom L."/>
            <person name="Singh A."/>
            <person name="Thomas B.C."/>
            <person name="Baker B.J."/>
            <person name="Piceno Y.M."/>
            <person name="Andersen G.L."/>
            <person name="Banfield J.F."/>
        </authorList>
    </citation>
    <scope>NUCLEOTIDE SEQUENCE [LARGE SCALE GENOMIC DNA]</scope>
</reference>
<gene>
    <name evidence="2" type="ORF">XD94_0375</name>
</gene>
<dbReference type="SUPFAM" id="SSF50249">
    <property type="entry name" value="Nucleic acid-binding proteins"/>
    <property type="match status" value="1"/>
</dbReference>
<dbReference type="FunFam" id="2.40.50.140:FF:000051">
    <property type="entry name" value="RNA-binding transcriptional accessory protein"/>
    <property type="match status" value="1"/>
</dbReference>
<dbReference type="InterPro" id="IPR010994">
    <property type="entry name" value="RuvA_2-like"/>
</dbReference>
<dbReference type="InterPro" id="IPR037027">
    <property type="entry name" value="YqgF/RNaseH-like_dom_sf"/>
</dbReference>
<dbReference type="InterPro" id="IPR018974">
    <property type="entry name" value="Tex-like_N"/>
</dbReference>
<dbReference type="Gene3D" id="1.10.150.310">
    <property type="entry name" value="Tex RuvX-like domain-like"/>
    <property type="match status" value="1"/>
</dbReference>
<comment type="caution">
    <text evidence="2">The sequence shown here is derived from an EMBL/GenBank/DDBJ whole genome shotgun (WGS) entry which is preliminary data.</text>
</comment>
<dbReference type="GO" id="GO:0003729">
    <property type="term" value="F:mRNA binding"/>
    <property type="evidence" value="ECO:0007669"/>
    <property type="project" value="UniProtKB-ARBA"/>
</dbReference>
<dbReference type="Pfam" id="PF17674">
    <property type="entry name" value="HHH_9"/>
    <property type="match status" value="1"/>
</dbReference>
<dbReference type="SMART" id="SM00316">
    <property type="entry name" value="S1"/>
    <property type="match status" value="1"/>
</dbReference>
<evidence type="ECO:0000313" key="2">
    <source>
        <dbReference type="EMBL" id="KUK81652.1"/>
    </source>
</evidence>
<dbReference type="Gene3D" id="3.30.420.140">
    <property type="entry name" value="YqgF/RNase H-like domain"/>
    <property type="match status" value="1"/>
</dbReference>
<dbReference type="Pfam" id="PF16921">
    <property type="entry name" value="Tex_YqgF"/>
    <property type="match status" value="1"/>
</dbReference>
<dbReference type="Pfam" id="PF00575">
    <property type="entry name" value="S1"/>
    <property type="match status" value="1"/>
</dbReference>
<dbReference type="PROSITE" id="PS50126">
    <property type="entry name" value="S1"/>
    <property type="match status" value="1"/>
</dbReference>
<feature type="domain" description="S1 motif" evidence="1">
    <location>
        <begin position="643"/>
        <end position="711"/>
    </location>
</feature>
<dbReference type="EMBL" id="LGGP01000043">
    <property type="protein sequence ID" value="KUK81652.1"/>
    <property type="molecule type" value="Genomic_DNA"/>
</dbReference>
<dbReference type="InterPro" id="IPR012337">
    <property type="entry name" value="RNaseH-like_sf"/>
</dbReference>
<dbReference type="FunFam" id="3.30.420.140:FF:000001">
    <property type="entry name" value="RNA-binding transcriptional accessory protein"/>
    <property type="match status" value="1"/>
</dbReference>
<dbReference type="GO" id="GO:0003735">
    <property type="term" value="F:structural constituent of ribosome"/>
    <property type="evidence" value="ECO:0007669"/>
    <property type="project" value="TreeGrafter"/>
</dbReference>
<dbReference type="InterPro" id="IPR023323">
    <property type="entry name" value="Tex-like_dom_sf"/>
</dbReference>
<dbReference type="InterPro" id="IPR055179">
    <property type="entry name" value="Tex-like_central_region"/>
</dbReference>
<dbReference type="InterPro" id="IPR041692">
    <property type="entry name" value="HHH_9"/>
</dbReference>
<dbReference type="FunFam" id="1.10.150.310:FF:000002">
    <property type="entry name" value="Putative transcription modulator/accessory protein"/>
    <property type="match status" value="1"/>
</dbReference>
<dbReference type="Pfam" id="PF12836">
    <property type="entry name" value="HHH_3"/>
    <property type="match status" value="1"/>
</dbReference>
<dbReference type="PANTHER" id="PTHR10724">
    <property type="entry name" value="30S RIBOSOMAL PROTEIN S1"/>
    <property type="match status" value="1"/>
</dbReference>
<dbReference type="InterPro" id="IPR012340">
    <property type="entry name" value="NA-bd_OB-fold"/>
</dbReference>
<dbReference type="SUPFAM" id="SSF53098">
    <property type="entry name" value="Ribonuclease H-like"/>
    <property type="match status" value="1"/>
</dbReference>
<dbReference type="Pfam" id="PF22706">
    <property type="entry name" value="Tex_central_region"/>
    <property type="match status" value="1"/>
</dbReference>
<dbReference type="CDD" id="cd05685">
    <property type="entry name" value="S1_Tex"/>
    <property type="match status" value="1"/>
</dbReference>
<dbReference type="Gene3D" id="2.40.50.140">
    <property type="entry name" value="Nucleic acid-binding proteins"/>
    <property type="match status" value="1"/>
</dbReference>
<proteinExistence type="predicted"/>
<dbReference type="InterPro" id="IPR050437">
    <property type="entry name" value="Ribos_protein_bS1-like"/>
</dbReference>